<feature type="binding site" evidence="5 6">
    <location>
        <position position="67"/>
    </location>
    <ligand>
        <name>FMN</name>
        <dbReference type="ChEBI" id="CHEBI:58210"/>
    </ligand>
</feature>
<dbReference type="NCBIfam" id="NF004231">
    <property type="entry name" value="PRK05679.1"/>
    <property type="match status" value="1"/>
</dbReference>
<evidence type="ECO:0000313" key="9">
    <source>
        <dbReference type="EMBL" id="KAF1684461.1"/>
    </source>
</evidence>
<proteinExistence type="inferred from homology"/>
<dbReference type="EC" id="1.4.3.5" evidence="5"/>
<dbReference type="OrthoDB" id="9780392at2"/>
<dbReference type="AlphaFoldDB" id="A0A921TCY8"/>
<dbReference type="InterPro" id="IPR019740">
    <property type="entry name" value="Pyridox_Oxase_CS"/>
</dbReference>
<protein>
    <recommendedName>
        <fullName evidence="5">Pyridoxine/pyridoxamine 5'-phosphate oxidase</fullName>
        <ecNumber evidence="5">1.4.3.5</ecNumber>
    </recommendedName>
    <alternativeName>
        <fullName evidence="5">PNP/PMP oxidase</fullName>
        <shortName evidence="5">PNPOx</shortName>
    </alternativeName>
    <alternativeName>
        <fullName evidence="5">Pyridoxal 5'-phosphate synthase</fullName>
    </alternativeName>
</protein>
<keyword evidence="5" id="KW-0664">Pyridoxine biosynthesis</keyword>
<feature type="binding site" evidence="5 6">
    <location>
        <begin position="127"/>
        <end position="128"/>
    </location>
    <ligand>
        <name>FMN</name>
        <dbReference type="ChEBI" id="CHEBI:58210"/>
    </ligand>
</feature>
<evidence type="ECO:0000256" key="4">
    <source>
        <dbReference type="ARBA" id="ARBA00023002"/>
    </source>
</evidence>
<dbReference type="GO" id="GO:0010181">
    <property type="term" value="F:FMN binding"/>
    <property type="evidence" value="ECO:0007669"/>
    <property type="project" value="UniProtKB-UniRule"/>
</dbReference>
<feature type="binding site" evidence="5">
    <location>
        <position position="118"/>
    </location>
    <ligand>
        <name>substrate</name>
    </ligand>
</feature>
<organism evidence="9 10">
    <name type="scientific">Pseudoxanthomonas taiwanensis</name>
    <dbReference type="NCBI Taxonomy" id="176598"/>
    <lineage>
        <taxon>Bacteria</taxon>
        <taxon>Pseudomonadati</taxon>
        <taxon>Pseudomonadota</taxon>
        <taxon>Gammaproteobacteria</taxon>
        <taxon>Lysobacterales</taxon>
        <taxon>Lysobacteraceae</taxon>
        <taxon>Pseudoxanthomonas</taxon>
    </lineage>
</organism>
<dbReference type="Pfam" id="PF10590">
    <property type="entry name" value="PNP_phzG_C"/>
    <property type="match status" value="1"/>
</dbReference>
<keyword evidence="10" id="KW-1185">Reference proteome</keyword>
<feature type="binding site" evidence="5 6">
    <location>
        <position position="172"/>
    </location>
    <ligand>
        <name>FMN</name>
        <dbReference type="ChEBI" id="CHEBI:58210"/>
    </ligand>
</feature>
<evidence type="ECO:0000259" key="8">
    <source>
        <dbReference type="Pfam" id="PF10590"/>
    </source>
</evidence>
<feature type="binding site" evidence="5 6">
    <location>
        <position position="66"/>
    </location>
    <ligand>
        <name>FMN</name>
        <dbReference type="ChEBI" id="CHEBI:58210"/>
    </ligand>
</feature>
<comment type="cofactor">
    <cofactor evidence="5 6">
        <name>FMN</name>
        <dbReference type="ChEBI" id="CHEBI:58210"/>
    </cofactor>
    <text evidence="5 6">Binds 1 FMN per subunit.</text>
</comment>
<feature type="binding site" evidence="5">
    <location>
        <position position="114"/>
    </location>
    <ligand>
        <name>substrate</name>
    </ligand>
</feature>
<dbReference type="EMBL" id="PDWK01000118">
    <property type="protein sequence ID" value="KAF1684461.1"/>
    <property type="molecule type" value="Genomic_DNA"/>
</dbReference>
<dbReference type="InterPro" id="IPR000659">
    <property type="entry name" value="Pyridox_Oxase"/>
</dbReference>
<dbReference type="InterPro" id="IPR019576">
    <property type="entry name" value="Pyridoxamine_oxidase_dimer_C"/>
</dbReference>
<feature type="binding site" evidence="5 6">
    <location>
        <begin position="60"/>
        <end position="61"/>
    </location>
    <ligand>
        <name>FMN</name>
        <dbReference type="ChEBI" id="CHEBI:58210"/>
    </ligand>
</feature>
<dbReference type="RefSeq" id="WP_162125562.1">
    <property type="nucleotide sequence ID" value="NZ_PDWK01000118.1"/>
</dbReference>
<dbReference type="GO" id="GO:0004733">
    <property type="term" value="F:pyridoxamine phosphate oxidase activity"/>
    <property type="evidence" value="ECO:0007669"/>
    <property type="project" value="UniProtKB-UniRule"/>
</dbReference>
<comment type="pathway">
    <text evidence="5">Cofactor metabolism; pyridoxal 5'-phosphate salvage; pyridoxal 5'-phosphate from pyridoxine 5'-phosphate: step 1/1.</text>
</comment>
<gene>
    <name evidence="5 9" type="primary">pdxH</name>
    <name evidence="9" type="ORF">CR938_13940</name>
</gene>
<evidence type="ECO:0000256" key="3">
    <source>
        <dbReference type="ARBA" id="ARBA00022643"/>
    </source>
</evidence>
<dbReference type="NCBIfam" id="TIGR00558">
    <property type="entry name" value="pdxH"/>
    <property type="match status" value="1"/>
</dbReference>
<accession>A0A921TCY8</accession>
<feature type="domain" description="Pyridoxine 5'-phosphate oxidase dimerisation C-terminal" evidence="8">
    <location>
        <begin position="159"/>
        <end position="200"/>
    </location>
</feature>
<dbReference type="PANTHER" id="PTHR10851:SF0">
    <property type="entry name" value="PYRIDOXINE-5'-PHOSPHATE OXIDASE"/>
    <property type="match status" value="1"/>
</dbReference>
<feature type="binding site" evidence="5">
    <location>
        <position position="110"/>
    </location>
    <ligand>
        <name>substrate</name>
    </ligand>
</feature>
<dbReference type="SUPFAM" id="SSF50475">
    <property type="entry name" value="FMN-binding split barrel"/>
    <property type="match status" value="1"/>
</dbReference>
<feature type="binding site" evidence="5 6">
    <location>
        <position position="182"/>
    </location>
    <ligand>
        <name>FMN</name>
        <dbReference type="ChEBI" id="CHEBI:58210"/>
    </ligand>
</feature>
<dbReference type="GO" id="GO:0008615">
    <property type="term" value="P:pyridoxine biosynthetic process"/>
    <property type="evidence" value="ECO:0007669"/>
    <property type="project" value="UniProtKB-UniRule"/>
</dbReference>
<evidence type="ECO:0000256" key="2">
    <source>
        <dbReference type="ARBA" id="ARBA00022630"/>
    </source>
</evidence>
<keyword evidence="3 5" id="KW-0288">FMN</keyword>
<dbReference type="PROSITE" id="PS01064">
    <property type="entry name" value="PYRIDOX_OXIDASE"/>
    <property type="match status" value="1"/>
</dbReference>
<evidence type="ECO:0000313" key="10">
    <source>
        <dbReference type="Proteomes" id="UP000717981"/>
    </source>
</evidence>
<comment type="subunit">
    <text evidence="5">Homodimer.</text>
</comment>
<dbReference type="PIRSF" id="PIRSF000190">
    <property type="entry name" value="Pyd_amn-ph_oxd"/>
    <property type="match status" value="1"/>
</dbReference>
<keyword evidence="2 5" id="KW-0285">Flavoprotein</keyword>
<evidence type="ECO:0000256" key="5">
    <source>
        <dbReference type="HAMAP-Rule" id="MF_01629"/>
    </source>
</evidence>
<evidence type="ECO:0000256" key="1">
    <source>
        <dbReference type="ARBA" id="ARBA00007301"/>
    </source>
</evidence>
<comment type="pathway">
    <text evidence="5">Cofactor metabolism; pyridoxal 5'-phosphate salvage; pyridoxal 5'-phosphate from pyridoxamine 5'-phosphate: step 1/1.</text>
</comment>
<feature type="binding site" evidence="5">
    <location>
        <position position="50"/>
    </location>
    <ligand>
        <name>substrate</name>
    </ligand>
</feature>
<dbReference type="Gene3D" id="2.30.110.10">
    <property type="entry name" value="Electron Transport, Fmn-binding Protein, Chain A"/>
    <property type="match status" value="1"/>
</dbReference>
<comment type="catalytic activity">
    <reaction evidence="5">
        <text>pyridoxine 5'-phosphate + O2 = pyridoxal 5'-phosphate + H2O2</text>
        <dbReference type="Rhea" id="RHEA:15149"/>
        <dbReference type="ChEBI" id="CHEBI:15379"/>
        <dbReference type="ChEBI" id="CHEBI:16240"/>
        <dbReference type="ChEBI" id="CHEBI:58589"/>
        <dbReference type="ChEBI" id="CHEBI:597326"/>
        <dbReference type="EC" id="1.4.3.5"/>
    </reaction>
</comment>
<dbReference type="HAMAP" id="MF_01629">
    <property type="entry name" value="PdxH"/>
    <property type="match status" value="1"/>
</dbReference>
<dbReference type="Pfam" id="PF01243">
    <property type="entry name" value="PNPOx_N"/>
    <property type="match status" value="1"/>
</dbReference>
<dbReference type="InterPro" id="IPR012349">
    <property type="entry name" value="Split_barrel_FMN-bd"/>
</dbReference>
<feature type="binding site" evidence="5">
    <location>
        <begin position="178"/>
        <end position="180"/>
    </location>
    <ligand>
        <name>substrate</name>
    </ligand>
</feature>
<evidence type="ECO:0000256" key="6">
    <source>
        <dbReference type="PIRSR" id="PIRSR000190-2"/>
    </source>
</evidence>
<name>A0A921TCY8_9GAMM</name>
<reference evidence="9" key="1">
    <citation type="submission" date="2017-10" db="EMBL/GenBank/DDBJ databases">
        <title>Whole genome sequencing of members of genus Pseudoxanthomonas.</title>
        <authorList>
            <person name="Kumar S."/>
            <person name="Bansal K."/>
            <person name="Kaur A."/>
            <person name="Patil P."/>
            <person name="Sharma S."/>
            <person name="Patil P.B."/>
        </authorList>
    </citation>
    <scope>NUCLEOTIDE SEQUENCE</scope>
    <source>
        <strain evidence="9">DSM 22914</strain>
    </source>
</reference>
<comment type="function">
    <text evidence="5">Catalyzes the oxidation of either pyridoxine 5'-phosphate (PNP) or pyridoxamine 5'-phosphate (PMP) into pyridoxal 5'-phosphate (PLP).</text>
</comment>
<comment type="caution">
    <text evidence="9">The sequence shown here is derived from an EMBL/GenBank/DDBJ whole genome shotgun (WGS) entry which is preliminary data.</text>
</comment>
<feature type="binding site" evidence="5 6">
    <location>
        <position position="92"/>
    </location>
    <ligand>
        <name>FMN</name>
        <dbReference type="ChEBI" id="CHEBI:58210"/>
    </ligand>
</feature>
<dbReference type="InterPro" id="IPR011576">
    <property type="entry name" value="Pyridox_Oxase_N"/>
</dbReference>
<feature type="binding site" evidence="5 6">
    <location>
        <begin position="45"/>
        <end position="50"/>
    </location>
    <ligand>
        <name>FMN</name>
        <dbReference type="ChEBI" id="CHEBI:58210"/>
    </ligand>
</feature>
<feature type="domain" description="Pyridoxamine 5'-phosphate oxidase N-terminal" evidence="7">
    <location>
        <begin position="19"/>
        <end position="146"/>
    </location>
</feature>
<comment type="similarity">
    <text evidence="1 5">Belongs to the pyridoxamine 5'-phosphate oxidase family.</text>
</comment>
<dbReference type="Proteomes" id="UP000717981">
    <property type="component" value="Unassembled WGS sequence"/>
</dbReference>
<keyword evidence="4 5" id="KW-0560">Oxidoreductase</keyword>
<sequence length="200" mass="22807">MTDPLYAEALQPFAGLLEEAPRSGMPDPNAMPVATAGADGRPSARTVLMKAFDERGFVFYTHLDSRKGRQLRENPRAALLFLWRHLREAGVQVRIEGSVSQVDDAEADAYFASRPRMSQLGAWASRQSQPLASREEFEARLAEVEARFRDQTVPRPPGWSGFRVAPESFEFWYGASFRLHERWFYARGADGRWTRRMLQP</sequence>
<comment type="catalytic activity">
    <reaction evidence="5">
        <text>pyridoxamine 5'-phosphate + O2 + H2O = pyridoxal 5'-phosphate + H2O2 + NH4(+)</text>
        <dbReference type="Rhea" id="RHEA:15817"/>
        <dbReference type="ChEBI" id="CHEBI:15377"/>
        <dbReference type="ChEBI" id="CHEBI:15379"/>
        <dbReference type="ChEBI" id="CHEBI:16240"/>
        <dbReference type="ChEBI" id="CHEBI:28938"/>
        <dbReference type="ChEBI" id="CHEBI:58451"/>
        <dbReference type="ChEBI" id="CHEBI:597326"/>
        <dbReference type="EC" id="1.4.3.5"/>
    </reaction>
</comment>
<evidence type="ECO:0000259" key="7">
    <source>
        <dbReference type="Pfam" id="PF01243"/>
    </source>
</evidence>
<dbReference type="PANTHER" id="PTHR10851">
    <property type="entry name" value="PYRIDOXINE-5-PHOSPHATE OXIDASE"/>
    <property type="match status" value="1"/>
</dbReference>